<protein>
    <recommendedName>
        <fullName evidence="4">Protein tyrosine phosphatase</fullName>
    </recommendedName>
</protein>
<keyword evidence="3" id="KW-1185">Reference proteome</keyword>
<dbReference type="Pfam" id="PF13350">
    <property type="entry name" value="Y_phosphatase3"/>
    <property type="match status" value="1"/>
</dbReference>
<sequence length="261" mass="29588">MTTTGLYSQTVPLKGALNFRDMGGLVTVDGRKVRSGIIYRAGDLSGLTTDDIAQLSKQKIKYIFDYRREDEANEKPDPEIGSAKLLRVPVIAEDNIAEQVSKVKKKEDVFKHYTKETFLTLYSTFPVRNASYQALMNLLKEPEKNLPLIHHCAGGRDRTGIGAMIILLTLGVPFSTVMEDYLYSNVALATFHEQMFLQAEAALVEEEFLQLKAAFLLQEEYLLATKSAIEEIYGDFDTYLYLEFGITNEIRKKIKDFCLQE</sequence>
<name>A0A248TJD5_9BACI</name>
<dbReference type="PANTHER" id="PTHR31126:SF1">
    <property type="entry name" value="TYROSINE SPECIFIC PROTEIN PHOSPHATASES DOMAIN-CONTAINING PROTEIN"/>
    <property type="match status" value="1"/>
</dbReference>
<dbReference type="RefSeq" id="WP_095371841.1">
    <property type="nucleotide sequence ID" value="NZ_CP022983.1"/>
</dbReference>
<dbReference type="OrthoDB" id="1188001at2"/>
<dbReference type="KEGG" id="bko:CKF48_13615"/>
<evidence type="ECO:0008006" key="4">
    <source>
        <dbReference type="Google" id="ProtNLM"/>
    </source>
</evidence>
<evidence type="ECO:0000313" key="2">
    <source>
        <dbReference type="EMBL" id="ASV68271.1"/>
    </source>
</evidence>
<gene>
    <name evidence="2" type="ORF">CKF48_13615</name>
</gene>
<evidence type="ECO:0000256" key="1">
    <source>
        <dbReference type="ARBA" id="ARBA00009580"/>
    </source>
</evidence>
<comment type="similarity">
    <text evidence="1">Belongs to the protein-tyrosine phosphatase family.</text>
</comment>
<accession>A0A248TJD5</accession>
<proteinExistence type="inferred from homology"/>
<organism evidence="2 3">
    <name type="scientific">Cytobacillus kochii</name>
    <dbReference type="NCBI Taxonomy" id="859143"/>
    <lineage>
        <taxon>Bacteria</taxon>
        <taxon>Bacillati</taxon>
        <taxon>Bacillota</taxon>
        <taxon>Bacilli</taxon>
        <taxon>Bacillales</taxon>
        <taxon>Bacillaceae</taxon>
        <taxon>Cytobacillus</taxon>
    </lineage>
</organism>
<dbReference type="InterPro" id="IPR029021">
    <property type="entry name" value="Prot-tyrosine_phosphatase-like"/>
</dbReference>
<dbReference type="InterPro" id="IPR026893">
    <property type="entry name" value="Tyr/Ser_Pase_IphP-type"/>
</dbReference>
<dbReference type="Gene3D" id="3.90.190.10">
    <property type="entry name" value="Protein tyrosine phosphatase superfamily"/>
    <property type="match status" value="1"/>
</dbReference>
<reference evidence="2 3" key="1">
    <citation type="submission" date="2017-08" db="EMBL/GenBank/DDBJ databases">
        <title>Complete Genome Sequence of Bacillus kochii Oregon-R-modENCODE STRAIN BDGP4, isolated from Drosophila melanogaster gut.</title>
        <authorList>
            <person name="Wan K.H."/>
            <person name="Yu C."/>
            <person name="Park S."/>
            <person name="Hammonds A.S."/>
            <person name="Booth B.W."/>
            <person name="Celniker S.E."/>
        </authorList>
    </citation>
    <scope>NUCLEOTIDE SEQUENCE [LARGE SCALE GENOMIC DNA]</scope>
    <source>
        <strain evidence="2 3">BDGP4</strain>
    </source>
</reference>
<dbReference type="EMBL" id="CP022983">
    <property type="protein sequence ID" value="ASV68271.1"/>
    <property type="molecule type" value="Genomic_DNA"/>
</dbReference>
<dbReference type="GO" id="GO:0004721">
    <property type="term" value="F:phosphoprotein phosphatase activity"/>
    <property type="evidence" value="ECO:0007669"/>
    <property type="project" value="InterPro"/>
</dbReference>
<dbReference type="PANTHER" id="PTHR31126">
    <property type="entry name" value="TYROSINE-PROTEIN PHOSPHATASE"/>
    <property type="match status" value="1"/>
</dbReference>
<dbReference type="Proteomes" id="UP000215137">
    <property type="component" value="Chromosome"/>
</dbReference>
<dbReference type="AlphaFoldDB" id="A0A248TJD5"/>
<evidence type="ECO:0000313" key="3">
    <source>
        <dbReference type="Proteomes" id="UP000215137"/>
    </source>
</evidence>
<dbReference type="SUPFAM" id="SSF52799">
    <property type="entry name" value="(Phosphotyrosine protein) phosphatases II"/>
    <property type="match status" value="1"/>
</dbReference>